<dbReference type="Proteomes" id="UP000596660">
    <property type="component" value="Unplaced"/>
</dbReference>
<evidence type="ECO:0000313" key="2">
    <source>
        <dbReference type="Proteomes" id="UP000596660"/>
    </source>
</evidence>
<dbReference type="EnsemblPlants" id="AUR62039512-RA">
    <property type="protein sequence ID" value="AUR62039512-RA:cds"/>
    <property type="gene ID" value="AUR62039512"/>
</dbReference>
<organism evidence="1 2">
    <name type="scientific">Chenopodium quinoa</name>
    <name type="common">Quinoa</name>
    <dbReference type="NCBI Taxonomy" id="63459"/>
    <lineage>
        <taxon>Eukaryota</taxon>
        <taxon>Viridiplantae</taxon>
        <taxon>Streptophyta</taxon>
        <taxon>Embryophyta</taxon>
        <taxon>Tracheophyta</taxon>
        <taxon>Spermatophyta</taxon>
        <taxon>Magnoliopsida</taxon>
        <taxon>eudicotyledons</taxon>
        <taxon>Gunneridae</taxon>
        <taxon>Pentapetalae</taxon>
        <taxon>Caryophyllales</taxon>
        <taxon>Chenopodiaceae</taxon>
        <taxon>Chenopodioideae</taxon>
        <taxon>Atripliceae</taxon>
        <taxon>Chenopodium</taxon>
    </lineage>
</organism>
<dbReference type="AlphaFoldDB" id="A0A803N2V6"/>
<sequence length="405" mass="46308">MYENYTFWEFHGDLQSVNENGELDDDSELNMLQDACGITSMNLGNDVQNMKDARKFYRLLEEFQEPLTVDGSKMSKLSCIVKLLHLKVLNNWSDSSFDNLLKLQRQAWGTRTSNLEIFRPLGRCIGQGVPVHLSFEECDQIHSYILHNCDELIERHKLELEKECTRNIEQGIKQNFPNGFFSMYETDNMIGLENATQGTSKRRGRGNRGKYKSYVVDMKIKGKGSKLSVYIPDEIDRATGENARHLVNECGHVSPKCGKDDAERMKNPPPDVPLEQWKSCVKHFGSPEFKFVSERNSKNRLSTNTCIHTTGNWAFVEVEDVLTKENGNVKPSADDKLKDVVSKVGDSMTQEEILIQVLGSRSGHFRGKGSAIRAYCKNKQLEQNKLVSEQQEKIQEQEKKIKELE</sequence>
<protein>
    <recommendedName>
        <fullName evidence="3">Transposase</fullName>
    </recommendedName>
</protein>
<reference evidence="1" key="2">
    <citation type="submission" date="2021-03" db="UniProtKB">
        <authorList>
            <consortium name="EnsemblPlants"/>
        </authorList>
    </citation>
    <scope>IDENTIFICATION</scope>
</reference>
<accession>A0A803N2V6</accession>
<dbReference type="Gramene" id="AUR62039512-RA">
    <property type="protein sequence ID" value="AUR62039512-RA:cds"/>
    <property type="gene ID" value="AUR62039512"/>
</dbReference>
<proteinExistence type="predicted"/>
<evidence type="ECO:0008006" key="3">
    <source>
        <dbReference type="Google" id="ProtNLM"/>
    </source>
</evidence>
<reference evidence="1" key="1">
    <citation type="journal article" date="2017" name="Nature">
        <title>The genome of Chenopodium quinoa.</title>
        <authorList>
            <person name="Jarvis D.E."/>
            <person name="Ho Y.S."/>
            <person name="Lightfoot D.J."/>
            <person name="Schmoeckel S.M."/>
            <person name="Li B."/>
            <person name="Borm T.J.A."/>
            <person name="Ohyanagi H."/>
            <person name="Mineta K."/>
            <person name="Michell C.T."/>
            <person name="Saber N."/>
            <person name="Kharbatia N.M."/>
            <person name="Rupper R.R."/>
            <person name="Sharp A.R."/>
            <person name="Dally N."/>
            <person name="Boughton B.A."/>
            <person name="Woo Y.H."/>
            <person name="Gao G."/>
            <person name="Schijlen E.G.W.M."/>
            <person name="Guo X."/>
            <person name="Momin A.A."/>
            <person name="Negrao S."/>
            <person name="Al-Babili S."/>
            <person name="Gehring C."/>
            <person name="Roessner U."/>
            <person name="Jung C."/>
            <person name="Murphy K."/>
            <person name="Arold S.T."/>
            <person name="Gojobori T."/>
            <person name="van der Linden C.G."/>
            <person name="van Loo E.N."/>
            <person name="Jellen E.N."/>
            <person name="Maughan P.J."/>
            <person name="Tester M."/>
        </authorList>
    </citation>
    <scope>NUCLEOTIDE SEQUENCE [LARGE SCALE GENOMIC DNA]</scope>
    <source>
        <strain evidence="1">cv. PI 614886</strain>
    </source>
</reference>
<evidence type="ECO:0000313" key="1">
    <source>
        <dbReference type="EnsemblPlants" id="AUR62039512-RA:cds"/>
    </source>
</evidence>
<name>A0A803N2V6_CHEQI</name>
<keyword evidence="2" id="KW-1185">Reference proteome</keyword>